<dbReference type="PROSITE" id="PS00061">
    <property type="entry name" value="ADH_SHORT"/>
    <property type="match status" value="1"/>
</dbReference>
<dbReference type="Gene3D" id="3.40.50.720">
    <property type="entry name" value="NAD(P)-binding Rossmann-like Domain"/>
    <property type="match status" value="1"/>
</dbReference>
<gene>
    <name evidence="3" type="primary">fabG</name>
    <name evidence="3" type="ORF">IRI77_34595</name>
</gene>
<accession>A0A7S7NQF6</accession>
<dbReference type="PANTHER" id="PTHR42879:SF2">
    <property type="entry name" value="3-OXOACYL-[ACYL-CARRIER-PROTEIN] REDUCTASE FABG"/>
    <property type="match status" value="1"/>
</dbReference>
<evidence type="ECO:0000313" key="3">
    <source>
        <dbReference type="EMBL" id="QOY87814.1"/>
    </source>
</evidence>
<feature type="domain" description="Ketoreductase" evidence="2">
    <location>
        <begin position="8"/>
        <end position="184"/>
    </location>
</feature>
<comment type="similarity">
    <text evidence="1">Belongs to the short-chain dehydrogenases/reductases (SDR) family.</text>
</comment>
<reference evidence="3 4" key="1">
    <citation type="submission" date="2020-10" db="EMBL/GenBank/DDBJ databases">
        <title>Complete genome sequence of Paludibaculum fermentans P105T, a facultatively anaerobic acidobacterium capable of dissimilatory Fe(III) reduction.</title>
        <authorList>
            <person name="Dedysh S.N."/>
            <person name="Beletsky A.V."/>
            <person name="Kulichevskaya I.S."/>
            <person name="Mardanov A.V."/>
            <person name="Ravin N.V."/>
        </authorList>
    </citation>
    <scope>NUCLEOTIDE SEQUENCE [LARGE SCALE GENOMIC DNA]</scope>
    <source>
        <strain evidence="3 4">P105</strain>
    </source>
</reference>
<name>A0A7S7NQF6_PALFE</name>
<dbReference type="InterPro" id="IPR036291">
    <property type="entry name" value="NAD(P)-bd_dom_sf"/>
</dbReference>
<evidence type="ECO:0000259" key="2">
    <source>
        <dbReference type="SMART" id="SM00822"/>
    </source>
</evidence>
<dbReference type="SUPFAM" id="SSF51735">
    <property type="entry name" value="NAD(P)-binding Rossmann-fold domains"/>
    <property type="match status" value="1"/>
</dbReference>
<dbReference type="PANTHER" id="PTHR42879">
    <property type="entry name" value="3-OXOACYL-(ACYL-CARRIER-PROTEIN) REDUCTASE"/>
    <property type="match status" value="1"/>
</dbReference>
<keyword evidence="4" id="KW-1185">Reference proteome</keyword>
<evidence type="ECO:0000256" key="1">
    <source>
        <dbReference type="ARBA" id="ARBA00006484"/>
    </source>
</evidence>
<organism evidence="3 4">
    <name type="scientific">Paludibaculum fermentans</name>
    <dbReference type="NCBI Taxonomy" id="1473598"/>
    <lineage>
        <taxon>Bacteria</taxon>
        <taxon>Pseudomonadati</taxon>
        <taxon>Acidobacteriota</taxon>
        <taxon>Terriglobia</taxon>
        <taxon>Bryobacterales</taxon>
        <taxon>Bryobacteraceae</taxon>
        <taxon>Paludibaculum</taxon>
    </lineage>
</organism>
<dbReference type="EMBL" id="CP063849">
    <property type="protein sequence ID" value="QOY87814.1"/>
    <property type="molecule type" value="Genomic_DNA"/>
</dbReference>
<protein>
    <submittedName>
        <fullName evidence="3">3-oxoacyl-ACP reductase FabG</fullName>
    </submittedName>
</protein>
<dbReference type="InterPro" id="IPR057326">
    <property type="entry name" value="KR_dom"/>
</dbReference>
<dbReference type="InterPro" id="IPR050259">
    <property type="entry name" value="SDR"/>
</dbReference>
<dbReference type="Pfam" id="PF13561">
    <property type="entry name" value="adh_short_C2"/>
    <property type="match status" value="1"/>
</dbReference>
<dbReference type="InterPro" id="IPR020904">
    <property type="entry name" value="Sc_DH/Rdtase_CS"/>
</dbReference>
<dbReference type="RefSeq" id="WP_194449481.1">
    <property type="nucleotide sequence ID" value="NZ_CP063849.1"/>
</dbReference>
<dbReference type="FunFam" id="3.40.50.720:FF:000084">
    <property type="entry name" value="Short-chain dehydrogenase reductase"/>
    <property type="match status" value="1"/>
</dbReference>
<dbReference type="NCBIfam" id="NF009466">
    <property type="entry name" value="PRK12826.1-2"/>
    <property type="match status" value="1"/>
</dbReference>
<dbReference type="InterPro" id="IPR002347">
    <property type="entry name" value="SDR_fam"/>
</dbReference>
<proteinExistence type="inferred from homology"/>
<dbReference type="Proteomes" id="UP000593892">
    <property type="component" value="Chromosome"/>
</dbReference>
<evidence type="ECO:0000313" key="4">
    <source>
        <dbReference type="Proteomes" id="UP000593892"/>
    </source>
</evidence>
<dbReference type="SMART" id="SM00822">
    <property type="entry name" value="PKS_KR"/>
    <property type="match status" value="1"/>
</dbReference>
<dbReference type="GO" id="GO:0032787">
    <property type="term" value="P:monocarboxylic acid metabolic process"/>
    <property type="evidence" value="ECO:0007669"/>
    <property type="project" value="UniProtKB-ARBA"/>
</dbReference>
<dbReference type="KEGG" id="pfer:IRI77_34595"/>
<sequence length="248" mass="25984">MSESLKGKIALVTGASRGLGRAMAIALAGAGVRVALVGRDAAKLEETAAACGEGALIFPCDVTKEDEIAQLEKGVSESLGKVQILINNAGVNLRKPVTEFTLQEWNWVMDTNLTSAFLCARAFVPHMKGTGYGRIINMTSIMSHVSLPGRCAYSASKTGLLGLTRALAMELAGEGVTVNGISPGPFATEMNTPLMSNPEANAQFLSKIPVGQWGEPADIGTLAVYLCSPEARFITGTDIVIDGGWLAQ</sequence>
<dbReference type="PRINTS" id="PR00081">
    <property type="entry name" value="GDHRDH"/>
</dbReference>
<dbReference type="AlphaFoldDB" id="A0A7S7NQF6"/>
<dbReference type="NCBIfam" id="NF005559">
    <property type="entry name" value="PRK07231.1"/>
    <property type="match status" value="1"/>
</dbReference>
<dbReference type="PRINTS" id="PR00080">
    <property type="entry name" value="SDRFAMILY"/>
</dbReference>